<accession>I3EED7</accession>
<dbReference type="InterPro" id="IPR013320">
    <property type="entry name" value="ConA-like_dom_sf"/>
</dbReference>
<evidence type="ECO:0000256" key="1">
    <source>
        <dbReference type="SAM" id="Phobius"/>
    </source>
</evidence>
<dbReference type="AlphaFoldDB" id="I3EED7"/>
<evidence type="ECO:0000313" key="3">
    <source>
        <dbReference type="Proteomes" id="UP000002872"/>
    </source>
</evidence>
<keyword evidence="1" id="KW-1133">Transmembrane helix</keyword>
<keyword evidence="1" id="KW-0812">Transmembrane</keyword>
<reference evidence="2" key="1">
    <citation type="submission" date="2011-01" db="EMBL/GenBank/DDBJ databases">
        <title>The Genome Sequence of Nematocida parisii strain ERTm3.</title>
        <authorList>
            <consortium name="The Broad Institute Genome Sequencing Platform"/>
            <consortium name="The Broad Institute Genome Sequencing Center for Infectious Disease"/>
            <person name="Cuomo C."/>
            <person name="Troemel E."/>
            <person name="Young S.K."/>
            <person name="Zeng Q."/>
            <person name="Gargeya S."/>
            <person name="Fitzgerald M."/>
            <person name="Haas B."/>
            <person name="Abouelleil A."/>
            <person name="Alvarado L."/>
            <person name="Arachchi H.M."/>
            <person name="Berlin A."/>
            <person name="Chapman S.B."/>
            <person name="Gearin G."/>
            <person name="Goldberg J."/>
            <person name="Griggs A."/>
            <person name="Gujja S."/>
            <person name="Hansen M."/>
            <person name="Heiman D."/>
            <person name="Howarth C."/>
            <person name="Larimer J."/>
            <person name="Lui A."/>
            <person name="MacDonald P.J.P."/>
            <person name="McCowen C."/>
            <person name="Montmayeur A."/>
            <person name="Murphy C."/>
            <person name="Neiman D."/>
            <person name="Pearson M."/>
            <person name="Priest M."/>
            <person name="Roberts A."/>
            <person name="Saif S."/>
            <person name="Shea T."/>
            <person name="Sisk P."/>
            <person name="Stolte C."/>
            <person name="Sykes S."/>
            <person name="Wortman J."/>
            <person name="Nusbaum C."/>
            <person name="Birren B."/>
        </authorList>
    </citation>
    <scope>NUCLEOTIDE SEQUENCE</scope>
    <source>
        <strain evidence="2">ERTm3</strain>
    </source>
</reference>
<dbReference type="Gene3D" id="2.60.120.200">
    <property type="match status" value="1"/>
</dbReference>
<feature type="transmembrane region" description="Helical" evidence="1">
    <location>
        <begin position="382"/>
        <end position="402"/>
    </location>
</feature>
<evidence type="ECO:0000313" key="2">
    <source>
        <dbReference type="EMBL" id="EIJ87584.1"/>
    </source>
</evidence>
<keyword evidence="3" id="KW-1185">Reference proteome</keyword>
<dbReference type="Proteomes" id="UP000002872">
    <property type="component" value="Unassembled WGS sequence"/>
</dbReference>
<dbReference type="HOGENOM" id="CLU_056396_0_0_1"/>
<dbReference type="InParanoid" id="I3EED7"/>
<dbReference type="VEuPathDB" id="MicrosporidiaDB:NEQG_02131"/>
<proteinExistence type="predicted"/>
<keyword evidence="1" id="KW-0472">Membrane</keyword>
<dbReference type="SUPFAM" id="SSF49899">
    <property type="entry name" value="Concanavalin A-like lectins/glucanases"/>
    <property type="match status" value="1"/>
</dbReference>
<organism evidence="2 3">
    <name type="scientific">Nematocida parisii (strain ERTm3)</name>
    <name type="common">Nematode killer fungus</name>
    <dbReference type="NCBI Taxonomy" id="935791"/>
    <lineage>
        <taxon>Eukaryota</taxon>
        <taxon>Fungi</taxon>
        <taxon>Fungi incertae sedis</taxon>
        <taxon>Microsporidia</taxon>
        <taxon>Nematocida</taxon>
    </lineage>
</organism>
<gene>
    <name evidence="2" type="ORF">NEQG_02131</name>
</gene>
<sequence length="414" mass="46975">MEIACINISVKKQHMNKVRLAMTIGMLMLADTALGKYIETKLDLVTMSDSSARLYNGIKQSNEWILRNGNSGSILNLTNKNADHDEWSLEIKFKAPQLLHPEFAGLYFWYTEEPIKHGGFKGASGRFNGVMAGLEFIGKSVDIVVSVNHGENDYTNLKPEETELKDSPDPSIFKGHTDLILKIISTAKNFKIEVYDANRNMLYDRVRYTSMTEIGSRLSGKYFGLTTDYSSTKGTENNGFHLQGLDLFEREETEEYDPDTYHTEVADTTPRLPHEIPHTNEEIQHTISGIEHLTKYLRVVLGDPQSRPVAENVVYIKKLINFQSAHTLEIRDEIKAMVKISKKHAMEEDAHRQELFYLVQNMSAKLAEMSRKEELEPRSRNIPIFGLIVLGCSLFAGGFVLGKKFSPIKKISLH</sequence>
<name>I3EED7_NEMP3</name>
<dbReference type="EMBL" id="GL870881">
    <property type="protein sequence ID" value="EIJ87584.1"/>
    <property type="molecule type" value="Genomic_DNA"/>
</dbReference>
<dbReference type="OrthoDB" id="2187573at2759"/>
<protein>
    <submittedName>
        <fullName evidence="2">Uncharacterized protein</fullName>
    </submittedName>
</protein>
<dbReference type="OMA" id="ASHENAM"/>